<keyword evidence="17" id="KW-1185">Reference proteome</keyword>
<dbReference type="Gene3D" id="3.90.740.10">
    <property type="entry name" value="Valyl/Leucyl/Isoleucyl-tRNA synthetase, editing domain"/>
    <property type="match status" value="1"/>
</dbReference>
<dbReference type="InterPro" id="IPR001412">
    <property type="entry name" value="aa-tRNA-synth_I_CS"/>
</dbReference>
<dbReference type="GO" id="GO:0005524">
    <property type="term" value="F:ATP binding"/>
    <property type="evidence" value="ECO:0007669"/>
    <property type="project" value="UniProtKB-UniRule"/>
</dbReference>
<comment type="domain">
    <text evidence="12">The C-terminal coiled-coil domain is crucial for aminoacylation activity.</text>
</comment>
<feature type="binding site" evidence="12">
    <location>
        <position position="669"/>
    </location>
    <ligand>
        <name>ATP</name>
        <dbReference type="ChEBI" id="CHEBI:30616"/>
    </ligand>
</feature>
<keyword evidence="8 12" id="KW-0175">Coiled coil</keyword>
<dbReference type="SUPFAM" id="SSF47323">
    <property type="entry name" value="Anticodon-binding domain of a subclass of class I aminoacyl-tRNA synthetases"/>
    <property type="match status" value="1"/>
</dbReference>
<dbReference type="PRINTS" id="PR00986">
    <property type="entry name" value="TRNASYNTHVAL"/>
</dbReference>
<protein>
    <recommendedName>
        <fullName evidence="12">Valine--tRNA ligase</fullName>
        <ecNumber evidence="12">6.1.1.9</ecNumber>
    </recommendedName>
    <alternativeName>
        <fullName evidence="12">Valyl-tRNA synthetase</fullName>
        <shortName evidence="12">ValRS</shortName>
    </alternativeName>
</protein>
<evidence type="ECO:0000256" key="8">
    <source>
        <dbReference type="ARBA" id="ARBA00023054"/>
    </source>
</evidence>
<dbReference type="PROSITE" id="PS00178">
    <property type="entry name" value="AA_TRNA_LIGASE_I"/>
    <property type="match status" value="1"/>
</dbReference>
<evidence type="ECO:0000256" key="6">
    <source>
        <dbReference type="ARBA" id="ARBA00022840"/>
    </source>
</evidence>
<dbReference type="InterPro" id="IPR019499">
    <property type="entry name" value="Val-tRNA_synth_tRNA-bd"/>
</dbReference>
<keyword evidence="4 12" id="KW-0436">Ligase</keyword>
<evidence type="ECO:0000256" key="1">
    <source>
        <dbReference type="ARBA" id="ARBA00004496"/>
    </source>
</evidence>
<dbReference type="Gene3D" id="1.10.287.380">
    <property type="entry name" value="Valyl-tRNA synthetase, C-terminal domain"/>
    <property type="match status" value="1"/>
</dbReference>
<dbReference type="GO" id="GO:0002161">
    <property type="term" value="F:aminoacyl-tRNA deacylase activity"/>
    <property type="evidence" value="ECO:0007669"/>
    <property type="project" value="InterPro"/>
</dbReference>
<evidence type="ECO:0000256" key="11">
    <source>
        <dbReference type="ARBA" id="ARBA00060830"/>
    </source>
</evidence>
<keyword evidence="7 12" id="KW-0648">Protein biosynthesis</keyword>
<dbReference type="SUPFAM" id="SSF52374">
    <property type="entry name" value="Nucleotidylyl transferase"/>
    <property type="match status" value="1"/>
</dbReference>
<name>A0A1R3WV76_9RHOB</name>
<feature type="domain" description="Aminoacyl-tRNA synthetase class Ia" evidence="13">
    <location>
        <begin position="584"/>
        <end position="706"/>
    </location>
</feature>
<dbReference type="PANTHER" id="PTHR11946">
    <property type="entry name" value="VALYL-TRNA SYNTHETASES"/>
    <property type="match status" value="1"/>
</dbReference>
<feature type="coiled-coil region" evidence="12">
    <location>
        <begin position="951"/>
        <end position="1020"/>
    </location>
</feature>
<dbReference type="InterPro" id="IPR013155">
    <property type="entry name" value="M/V/L/I-tRNA-synth_anticd-bd"/>
</dbReference>
<dbReference type="HAMAP" id="MF_02004">
    <property type="entry name" value="Val_tRNA_synth_type1"/>
    <property type="match status" value="1"/>
</dbReference>
<dbReference type="GO" id="GO:0005829">
    <property type="term" value="C:cytosol"/>
    <property type="evidence" value="ECO:0007669"/>
    <property type="project" value="TreeGrafter"/>
</dbReference>
<dbReference type="STRING" id="515897.SAMN05421849_1600"/>
<feature type="short sequence motif" description="'HIGH' region" evidence="12">
    <location>
        <begin position="45"/>
        <end position="55"/>
    </location>
</feature>
<dbReference type="Proteomes" id="UP000192455">
    <property type="component" value="Unassembled WGS sequence"/>
</dbReference>
<dbReference type="Pfam" id="PF10458">
    <property type="entry name" value="Val_tRNA-synt_C"/>
    <property type="match status" value="1"/>
</dbReference>
<dbReference type="InterPro" id="IPR033705">
    <property type="entry name" value="Anticodon_Ia_Val"/>
</dbReference>
<feature type="domain" description="Valyl-tRNA synthetase tRNA-binding arm" evidence="15">
    <location>
        <begin position="953"/>
        <end position="1017"/>
    </location>
</feature>
<evidence type="ECO:0000256" key="7">
    <source>
        <dbReference type="ARBA" id="ARBA00022917"/>
    </source>
</evidence>
<evidence type="ECO:0000313" key="16">
    <source>
        <dbReference type="EMBL" id="SIT82021.1"/>
    </source>
</evidence>
<keyword evidence="5 12" id="KW-0547">Nucleotide-binding</keyword>
<dbReference type="InterPro" id="IPR037118">
    <property type="entry name" value="Val-tRNA_synth_C_sf"/>
</dbReference>
<evidence type="ECO:0000256" key="9">
    <source>
        <dbReference type="ARBA" id="ARBA00023146"/>
    </source>
</evidence>
<feature type="short sequence motif" description="'KMSKS' region" evidence="12">
    <location>
        <begin position="666"/>
        <end position="670"/>
    </location>
</feature>
<keyword evidence="3 12" id="KW-0963">Cytoplasm</keyword>
<proteinExistence type="inferred from homology"/>
<dbReference type="EMBL" id="FTPS01000001">
    <property type="protein sequence ID" value="SIT82021.1"/>
    <property type="molecule type" value="Genomic_DNA"/>
</dbReference>
<dbReference type="RefSeq" id="WP_076649290.1">
    <property type="nucleotide sequence ID" value="NZ_FTPS01000001.1"/>
</dbReference>
<dbReference type="Gene3D" id="1.10.730.10">
    <property type="entry name" value="Isoleucyl-tRNA Synthetase, Domain 1"/>
    <property type="match status" value="1"/>
</dbReference>
<evidence type="ECO:0000259" key="13">
    <source>
        <dbReference type="Pfam" id="PF00133"/>
    </source>
</evidence>
<dbReference type="InterPro" id="IPR009008">
    <property type="entry name" value="Val/Leu/Ile-tRNA-synth_edit"/>
</dbReference>
<dbReference type="InterPro" id="IPR002303">
    <property type="entry name" value="Valyl-tRNA_ligase"/>
</dbReference>
<comment type="catalytic activity">
    <reaction evidence="10 12">
        <text>tRNA(Val) + L-valine + ATP = L-valyl-tRNA(Val) + AMP + diphosphate</text>
        <dbReference type="Rhea" id="RHEA:10704"/>
        <dbReference type="Rhea" id="RHEA-COMP:9672"/>
        <dbReference type="Rhea" id="RHEA-COMP:9708"/>
        <dbReference type="ChEBI" id="CHEBI:30616"/>
        <dbReference type="ChEBI" id="CHEBI:33019"/>
        <dbReference type="ChEBI" id="CHEBI:57762"/>
        <dbReference type="ChEBI" id="CHEBI:78442"/>
        <dbReference type="ChEBI" id="CHEBI:78537"/>
        <dbReference type="ChEBI" id="CHEBI:456215"/>
        <dbReference type="EC" id="6.1.1.9"/>
    </reaction>
</comment>
<dbReference type="NCBIfam" id="NF004349">
    <property type="entry name" value="PRK05729.1"/>
    <property type="match status" value="1"/>
</dbReference>
<reference evidence="16 17" key="1">
    <citation type="submission" date="2017-01" db="EMBL/GenBank/DDBJ databases">
        <authorList>
            <person name="Mah S.A."/>
            <person name="Swanson W.J."/>
            <person name="Moy G.W."/>
            <person name="Vacquier V.D."/>
        </authorList>
    </citation>
    <scope>NUCLEOTIDE SEQUENCE [LARGE SCALE GENOMIC DNA]</scope>
    <source>
        <strain evidence="16 17">DSM 21219</strain>
    </source>
</reference>
<comment type="similarity">
    <text evidence="11 12">Belongs to the class-I aminoacyl-tRNA synthetase family. ValS type 1 subfamily.</text>
</comment>
<keyword evidence="6 12" id="KW-0067">ATP-binding</keyword>
<dbReference type="PANTHER" id="PTHR11946:SF93">
    <property type="entry name" value="VALINE--TRNA LIGASE, CHLOROPLASTIC_MITOCHONDRIAL 2"/>
    <property type="match status" value="1"/>
</dbReference>
<evidence type="ECO:0000256" key="10">
    <source>
        <dbReference type="ARBA" id="ARBA00047552"/>
    </source>
</evidence>
<evidence type="ECO:0000256" key="2">
    <source>
        <dbReference type="ARBA" id="ARBA00011245"/>
    </source>
</evidence>
<dbReference type="CDD" id="cd07962">
    <property type="entry name" value="Anticodon_Ia_Val"/>
    <property type="match status" value="1"/>
</dbReference>
<evidence type="ECO:0000313" key="17">
    <source>
        <dbReference type="Proteomes" id="UP000192455"/>
    </source>
</evidence>
<sequence length="1021" mass="115571">MAMEKTFDAAAAESRLYRAWEEAGCFRAGANASRDDSYCILIPPPNVTGSLHMGHAFNNTLQDILIRWHRMRGFDTLWQPGQDHAGIATQMVVERQLAEEGRETRREMGRDAFIERVWEWKEESGGTIINQLKRLGASCDWSRNRFTMDKGFHDAVLKVFVDLYNKGIIYRGKRLVNWDPHFETAISDLEVENIEVPGHMWHFKYPLAGGETYEYVERDADGNVTLRETRDYISIATTRPETMLGDGAIAVHPDDPRYAPIIGKLCEIPVGPKAQRRQIPIIADEYPDPDFGSGAVKITGAHDFNDHAVALRNGIPLYVLMDAKGALREDGLPYEEAAAWAQAIAEGREEAPADATQINLVPEDYRGLDRFEARKRIVFDITDEGLAVMTEDENGDPVPLVENRPIMQPFGDRSKVVIEPMLTDQWFVDTGAIVGPALEAVRSGEVRILPERDEKVYFHWLENIEPWCISRQLWWGHQIPVWYGFDLSAPEFRDDEGDGALDLVEMHRLLIRGGMLHAGAVQHCAASFDEVREAFEGEIADTPIPISRAMVIEVKDRHEAIHRLAESLAQYEFDQDPTRLVYPVWRDPDVLDTWFSSGLWPIGTLGWPDDTAELRRYFPTNTLVTGFDIIFFWVARMMMMQYAVVGQRPFDTVYVHALVRDASGKKMSKSLGNVLDPLELIDEYGADAVRFTLTAMAAMGRDLKLSTQRIAGYRNFGTKLWNAMRFAEMNEVFAVDGSKRPAPREPLNRWILGEVARTRAEVDDALENFRFNDAANTLYAFVWGKVCDWYLEFSKPLLQGSDAGARDETRATMKWVLDQCLILLHPIMPFITEELWALSGRRDKMLIHADWPDYRPEDLLDRDADHEINWAITLIENIRSARAQIHVPAGLHLPLIVREIDAAGKHAWERNEALIRRLARIESLTHAEVFPKGTVTIAAPGAVFGLPLAGIIDIAEERARLEKSLGKLEKEISGLRGRLGNPNFARSAPEEVVEEARANLAAREAEAAKLNDAMARLRELE</sequence>
<dbReference type="InterPro" id="IPR002300">
    <property type="entry name" value="aa-tRNA-synth_Ia"/>
</dbReference>
<dbReference type="FunFam" id="3.40.50.620:FF:000032">
    <property type="entry name" value="Valine--tRNA ligase"/>
    <property type="match status" value="1"/>
</dbReference>
<dbReference type="Gene3D" id="3.40.50.620">
    <property type="entry name" value="HUPs"/>
    <property type="match status" value="2"/>
</dbReference>
<keyword evidence="9 12" id="KW-0030">Aminoacyl-tRNA synthetase</keyword>
<evidence type="ECO:0000256" key="3">
    <source>
        <dbReference type="ARBA" id="ARBA00022490"/>
    </source>
</evidence>
<organism evidence="16 17">
    <name type="scientific">Pontibaca methylaminivorans</name>
    <dbReference type="NCBI Taxonomy" id="515897"/>
    <lineage>
        <taxon>Bacteria</taxon>
        <taxon>Pseudomonadati</taxon>
        <taxon>Pseudomonadota</taxon>
        <taxon>Alphaproteobacteria</taxon>
        <taxon>Rhodobacterales</taxon>
        <taxon>Roseobacteraceae</taxon>
        <taxon>Pontibaca</taxon>
    </lineage>
</organism>
<dbReference type="InterPro" id="IPR010978">
    <property type="entry name" value="tRNA-bd_arm"/>
</dbReference>
<feature type="domain" description="Aminoacyl-tRNA synthetase class Ia" evidence="13">
    <location>
        <begin position="16"/>
        <end position="484"/>
    </location>
</feature>
<evidence type="ECO:0000259" key="15">
    <source>
        <dbReference type="Pfam" id="PF10458"/>
    </source>
</evidence>
<dbReference type="Pfam" id="PF08264">
    <property type="entry name" value="Anticodon_1"/>
    <property type="match status" value="1"/>
</dbReference>
<gene>
    <name evidence="12" type="primary">valS</name>
    <name evidence="16" type="ORF">SAMN05421849_1600</name>
</gene>
<evidence type="ECO:0000259" key="14">
    <source>
        <dbReference type="Pfam" id="PF08264"/>
    </source>
</evidence>
<evidence type="ECO:0000256" key="5">
    <source>
        <dbReference type="ARBA" id="ARBA00022741"/>
    </source>
</evidence>
<dbReference type="SUPFAM" id="SSF46589">
    <property type="entry name" value="tRNA-binding arm"/>
    <property type="match status" value="1"/>
</dbReference>
<dbReference type="InterPro" id="IPR009080">
    <property type="entry name" value="tRNAsynth_Ia_anticodon-bd"/>
</dbReference>
<dbReference type="GO" id="GO:0006438">
    <property type="term" value="P:valyl-tRNA aminoacylation"/>
    <property type="evidence" value="ECO:0007669"/>
    <property type="project" value="UniProtKB-UniRule"/>
</dbReference>
<dbReference type="GO" id="GO:0004832">
    <property type="term" value="F:valine-tRNA ligase activity"/>
    <property type="evidence" value="ECO:0007669"/>
    <property type="project" value="UniProtKB-UniRule"/>
</dbReference>
<evidence type="ECO:0000256" key="4">
    <source>
        <dbReference type="ARBA" id="ARBA00022598"/>
    </source>
</evidence>
<dbReference type="Pfam" id="PF00133">
    <property type="entry name" value="tRNA-synt_1"/>
    <property type="match status" value="2"/>
</dbReference>
<comment type="subcellular location">
    <subcellularLocation>
        <location evidence="1 12">Cytoplasm</location>
    </subcellularLocation>
</comment>
<comment type="subunit">
    <text evidence="2 12">Monomer.</text>
</comment>
<dbReference type="OrthoDB" id="9810365at2"/>
<feature type="domain" description="Methionyl/Valyl/Leucyl/Isoleucyl-tRNA synthetase anticodon-binding" evidence="14">
    <location>
        <begin position="748"/>
        <end position="894"/>
    </location>
</feature>
<comment type="domain">
    <text evidence="12">ValRS has two distinct active sites: one for aminoacylation and one for editing. The misactivated threonine is translocated from the active site to the editing site.</text>
</comment>
<dbReference type="InterPro" id="IPR014729">
    <property type="entry name" value="Rossmann-like_a/b/a_fold"/>
</dbReference>
<evidence type="ECO:0000256" key="12">
    <source>
        <dbReference type="HAMAP-Rule" id="MF_02004"/>
    </source>
</evidence>
<dbReference type="AlphaFoldDB" id="A0A1R3WV76"/>
<dbReference type="SUPFAM" id="SSF50677">
    <property type="entry name" value="ValRS/IleRS/LeuRS editing domain"/>
    <property type="match status" value="1"/>
</dbReference>
<dbReference type="EC" id="6.1.1.9" evidence="12"/>
<dbReference type="FunFam" id="1.10.287.380:FF:000001">
    <property type="entry name" value="Valine--tRNA ligase"/>
    <property type="match status" value="1"/>
</dbReference>
<accession>A0A1R3WV76</accession>
<comment type="function">
    <text evidence="12">Catalyzes the attachment of valine to tRNA(Val). As ValRS can inadvertently accommodate and process structurally similar amino acids such as threonine, to avoid such errors, it has a 'posttransfer' editing activity that hydrolyzes mischarged Thr-tRNA(Val) in a tRNA-dependent manner.</text>
</comment>